<gene>
    <name evidence="3" type="ORF">ABZV61_14235</name>
</gene>
<reference evidence="3 4" key="1">
    <citation type="submission" date="2024-06" db="EMBL/GenBank/DDBJ databases">
        <title>The Natural Products Discovery Center: Release of the First 8490 Sequenced Strains for Exploring Actinobacteria Biosynthetic Diversity.</title>
        <authorList>
            <person name="Kalkreuter E."/>
            <person name="Kautsar S.A."/>
            <person name="Yang D."/>
            <person name="Bader C.D."/>
            <person name="Teijaro C.N."/>
            <person name="Fluegel L."/>
            <person name="Davis C.M."/>
            <person name="Simpson J.R."/>
            <person name="Lauterbach L."/>
            <person name="Steele A.D."/>
            <person name="Gui C."/>
            <person name="Meng S."/>
            <person name="Li G."/>
            <person name="Viehrig K."/>
            <person name="Ye F."/>
            <person name="Su P."/>
            <person name="Kiefer A.F."/>
            <person name="Nichols A."/>
            <person name="Cepeda A.J."/>
            <person name="Yan W."/>
            <person name="Fan B."/>
            <person name="Jiang Y."/>
            <person name="Adhikari A."/>
            <person name="Zheng C.-J."/>
            <person name="Schuster L."/>
            <person name="Cowan T.M."/>
            <person name="Smanski M.J."/>
            <person name="Chevrette M.G."/>
            <person name="De Carvalho L.P.S."/>
            <person name="Shen B."/>
        </authorList>
    </citation>
    <scope>NUCLEOTIDE SEQUENCE [LARGE SCALE GENOMIC DNA]</scope>
    <source>
        <strain evidence="3 4">NPDC005137</strain>
    </source>
</reference>
<dbReference type="Pfam" id="PF14219">
    <property type="entry name" value="DUF4328"/>
    <property type="match status" value="1"/>
</dbReference>
<evidence type="ECO:0000313" key="3">
    <source>
        <dbReference type="EMBL" id="MET8433926.1"/>
    </source>
</evidence>
<dbReference type="InterPro" id="IPR025565">
    <property type="entry name" value="DUF4328"/>
</dbReference>
<feature type="transmembrane region" description="Helical" evidence="1">
    <location>
        <begin position="49"/>
        <end position="68"/>
    </location>
</feature>
<feature type="domain" description="DUF4328" evidence="2">
    <location>
        <begin position="52"/>
        <end position="180"/>
    </location>
</feature>
<name>A0ABV2U7V3_9ACTN</name>
<keyword evidence="1" id="KW-0472">Membrane</keyword>
<feature type="transmembrane region" description="Helical" evidence="1">
    <location>
        <begin position="154"/>
        <end position="175"/>
    </location>
</feature>
<accession>A0ABV2U7V3</accession>
<dbReference type="EMBL" id="JBEXIP010000009">
    <property type="protein sequence ID" value="MET8433926.1"/>
    <property type="molecule type" value="Genomic_DNA"/>
</dbReference>
<evidence type="ECO:0000259" key="2">
    <source>
        <dbReference type="Pfam" id="PF14219"/>
    </source>
</evidence>
<evidence type="ECO:0000313" key="4">
    <source>
        <dbReference type="Proteomes" id="UP001550044"/>
    </source>
</evidence>
<keyword evidence="1" id="KW-0812">Transmembrane</keyword>
<protein>
    <submittedName>
        <fullName evidence="3">DUF4328 domain-containing protein</fullName>
    </submittedName>
</protein>
<keyword evidence="1" id="KW-1133">Transmembrane helix</keyword>
<keyword evidence="4" id="KW-1185">Reference proteome</keyword>
<dbReference type="RefSeq" id="WP_356709757.1">
    <property type="nucleotide sequence ID" value="NZ_JBEXIP010000009.1"/>
</dbReference>
<organism evidence="3 4">
    <name type="scientific">Streptomyces sp. 900116325</name>
    <dbReference type="NCBI Taxonomy" id="3154295"/>
    <lineage>
        <taxon>Bacteria</taxon>
        <taxon>Bacillati</taxon>
        <taxon>Actinomycetota</taxon>
        <taxon>Actinomycetes</taxon>
        <taxon>Kitasatosporales</taxon>
        <taxon>Streptomycetaceae</taxon>
        <taxon>Streptomyces</taxon>
    </lineage>
</organism>
<sequence length="197" mass="21498">MTRPSDAVPRSPHSLARAAQILVALYALLDPTRPKLFDATDHGLFYSRYVSASALVGLATLVTFLLWFRRCRYNAQALSVGPFAHTPGWAVGAWFTPVLMWWRPRRIALDIHRAVGHDPATDTTVTLINAWWAAWIAHMAAAVTVTSTSYTDSVVLSVVSQALYLIAAVFVILVIQRITAAQTRAVAAYAPAEVPAA</sequence>
<comment type="caution">
    <text evidence="3">The sequence shown here is derived from an EMBL/GenBank/DDBJ whole genome shotgun (WGS) entry which is preliminary data.</text>
</comment>
<proteinExistence type="predicted"/>
<evidence type="ECO:0000256" key="1">
    <source>
        <dbReference type="SAM" id="Phobius"/>
    </source>
</evidence>
<dbReference type="Proteomes" id="UP001550044">
    <property type="component" value="Unassembled WGS sequence"/>
</dbReference>